<evidence type="ECO:0000256" key="4">
    <source>
        <dbReference type="ARBA" id="ARBA00023136"/>
    </source>
</evidence>
<feature type="chain" id="PRO_5021941131" evidence="9">
    <location>
        <begin position="33"/>
        <end position="605"/>
    </location>
</feature>
<evidence type="ECO:0000313" key="11">
    <source>
        <dbReference type="EMBL" id="TMI87864.1"/>
    </source>
</evidence>
<name>A0A537JWL5_9BACT</name>
<feature type="domain" description="Secretin/TonB short N-terminal" evidence="10">
    <location>
        <begin position="198"/>
        <end position="246"/>
    </location>
</feature>
<dbReference type="InterPro" id="IPR038591">
    <property type="entry name" value="NolW-like_sf"/>
</dbReference>
<evidence type="ECO:0000256" key="7">
    <source>
        <dbReference type="RuleBase" id="RU004004"/>
    </source>
</evidence>
<evidence type="ECO:0000259" key="10">
    <source>
        <dbReference type="SMART" id="SM00965"/>
    </source>
</evidence>
<dbReference type="EMBL" id="VBAK01000150">
    <property type="protein sequence ID" value="TMI87864.1"/>
    <property type="molecule type" value="Genomic_DNA"/>
</dbReference>
<dbReference type="Proteomes" id="UP000318509">
    <property type="component" value="Unassembled WGS sequence"/>
</dbReference>
<keyword evidence="5" id="KW-0998">Cell outer membrane</keyword>
<comment type="subcellular location">
    <subcellularLocation>
        <location evidence="7">Cell outer membrane</location>
    </subcellularLocation>
    <subcellularLocation>
        <location evidence="1">Membrane</location>
    </subcellularLocation>
</comment>
<dbReference type="InterPro" id="IPR011662">
    <property type="entry name" value="Secretin/TonB_short_N"/>
</dbReference>
<sequence length="605" mass="64688">MKVPSRRCRRSAAVGLTLIFALALWPASQAQAAPVKVTGINLKEVASQLLVAIVASGPVRYQVRDVQPNWIVVDVPGAQLGIPPGEVPVARGLVTKVRVGQFEPNIVRVVLELVQPIRFHLTASRDRAAILLGIPTVVGGQPIPPRAEPTQLPLPPATPPATAPQPGPAMGFDQKISLELRNVDITDVLSALAKLAHVNLVTDAGVQGRITVRLTDVTFAEAMHLILDPNGLGFQLIGSNMIVARKEKLTGIRQHRVTNMLASTFVASYLAPLTGVPKEKAVVDDATNSFFLVGSDDDQSKVAALLARVDTPVERAITRRIKLNYLDASAFVDLLTTRLPDSAKSAKIDKVNNAVVLVGSAGQMQILDSFLEQVDTPLPQVLIESMVVEVPTEITKNLGVAWQTAEPLTLQWTTPAPPTCCAVIQAPSIANILISTPAILFTLNNLIQENRSKLLANPRLAVRDGETAKMNIGDKIPFQVVNAQGVPSVIIIEAGVQLEVTPHIGTDGFVTLKMHPEVSSIKTAPAPGVPPTIATREADSSLTVKDGTPIVLAGLIQKNEVETTIKIPLLGDVPILGWLFRSTSRDKIDNEVIFVITPHILAKVG</sequence>
<dbReference type="PANTHER" id="PTHR30332">
    <property type="entry name" value="PROBABLE GENERAL SECRETION PATHWAY PROTEIN D"/>
    <property type="match status" value="1"/>
</dbReference>
<keyword evidence="2 7" id="KW-0813">Transport</keyword>
<keyword evidence="3 9" id="KW-0732">Signal</keyword>
<dbReference type="Gene3D" id="3.30.1370.120">
    <property type="match status" value="1"/>
</dbReference>
<dbReference type="InterPro" id="IPR050810">
    <property type="entry name" value="Bact_Secretion_Sys_Channel"/>
</dbReference>
<comment type="caution">
    <text evidence="11">The sequence shown here is derived from an EMBL/GenBank/DDBJ whole genome shotgun (WGS) entry which is preliminary data.</text>
</comment>
<dbReference type="InterPro" id="IPR001775">
    <property type="entry name" value="GspD/PilQ"/>
</dbReference>
<reference evidence="11 12" key="1">
    <citation type="journal article" date="2019" name="Nat. Microbiol.">
        <title>Mediterranean grassland soil C-N compound turnover is dependent on rainfall and depth, and is mediated by genomically divergent microorganisms.</title>
        <authorList>
            <person name="Diamond S."/>
            <person name="Andeer P.F."/>
            <person name="Li Z."/>
            <person name="Crits-Christoph A."/>
            <person name="Burstein D."/>
            <person name="Anantharaman K."/>
            <person name="Lane K.R."/>
            <person name="Thomas B.C."/>
            <person name="Pan C."/>
            <person name="Northen T.R."/>
            <person name="Banfield J.F."/>
        </authorList>
    </citation>
    <scope>NUCLEOTIDE SEQUENCE [LARGE SCALE GENOMIC DNA]</scope>
    <source>
        <strain evidence="11">NP_3</strain>
    </source>
</reference>
<keyword evidence="4" id="KW-0472">Membrane</keyword>
<evidence type="ECO:0000256" key="9">
    <source>
        <dbReference type="SAM" id="SignalP"/>
    </source>
</evidence>
<evidence type="ECO:0000313" key="12">
    <source>
        <dbReference type="Proteomes" id="UP000318509"/>
    </source>
</evidence>
<evidence type="ECO:0000256" key="5">
    <source>
        <dbReference type="ARBA" id="ARBA00023237"/>
    </source>
</evidence>
<dbReference type="SMART" id="SM00965">
    <property type="entry name" value="STN"/>
    <property type="match status" value="1"/>
</dbReference>
<evidence type="ECO:0000256" key="8">
    <source>
        <dbReference type="SAM" id="MobiDB-lite"/>
    </source>
</evidence>
<evidence type="ECO:0000256" key="3">
    <source>
        <dbReference type="ARBA" id="ARBA00022729"/>
    </source>
</evidence>
<feature type="region of interest" description="Disordered" evidence="8">
    <location>
        <begin position="144"/>
        <end position="169"/>
    </location>
</feature>
<dbReference type="GO" id="GO:0015627">
    <property type="term" value="C:type II protein secretion system complex"/>
    <property type="evidence" value="ECO:0007669"/>
    <property type="project" value="TreeGrafter"/>
</dbReference>
<dbReference type="Pfam" id="PF00263">
    <property type="entry name" value="Secretin"/>
    <property type="match status" value="1"/>
</dbReference>
<dbReference type="Pfam" id="PF03958">
    <property type="entry name" value="Secretin_N"/>
    <property type="match status" value="1"/>
</dbReference>
<dbReference type="Gene3D" id="3.30.1370.130">
    <property type="match status" value="1"/>
</dbReference>
<dbReference type="InterPro" id="IPR021731">
    <property type="entry name" value="AMIN_dom"/>
</dbReference>
<accession>A0A537JWL5</accession>
<dbReference type="Gene3D" id="2.60.40.3500">
    <property type="match status" value="1"/>
</dbReference>
<comment type="similarity">
    <text evidence="6">Belongs to the bacterial secretin family.</text>
</comment>
<organism evidence="11 12">
    <name type="scientific">Candidatus Segetimicrobium genomatis</name>
    <dbReference type="NCBI Taxonomy" id="2569760"/>
    <lineage>
        <taxon>Bacteria</taxon>
        <taxon>Bacillati</taxon>
        <taxon>Candidatus Sysuimicrobiota</taxon>
        <taxon>Candidatus Sysuimicrobiia</taxon>
        <taxon>Candidatus Sysuimicrobiales</taxon>
        <taxon>Candidatus Segetimicrobiaceae</taxon>
        <taxon>Candidatus Segetimicrobium</taxon>
    </lineage>
</organism>
<dbReference type="Pfam" id="PF11741">
    <property type="entry name" value="AMIN"/>
    <property type="match status" value="1"/>
</dbReference>
<dbReference type="GO" id="GO:0009279">
    <property type="term" value="C:cell outer membrane"/>
    <property type="evidence" value="ECO:0007669"/>
    <property type="project" value="UniProtKB-SubCell"/>
</dbReference>
<protein>
    <submittedName>
        <fullName evidence="11">AMIN domain-containing protein</fullName>
    </submittedName>
</protein>
<proteinExistence type="inferred from homology"/>
<feature type="compositionally biased region" description="Pro residues" evidence="8">
    <location>
        <begin position="144"/>
        <end position="167"/>
    </location>
</feature>
<evidence type="ECO:0000256" key="6">
    <source>
        <dbReference type="RuleBase" id="RU004003"/>
    </source>
</evidence>
<dbReference type="PANTHER" id="PTHR30332:SF24">
    <property type="entry name" value="SECRETIN GSPD-RELATED"/>
    <property type="match status" value="1"/>
</dbReference>
<dbReference type="PRINTS" id="PR00811">
    <property type="entry name" value="BCTERIALGSPD"/>
</dbReference>
<feature type="signal peptide" evidence="9">
    <location>
        <begin position="1"/>
        <end position="32"/>
    </location>
</feature>
<gene>
    <name evidence="11" type="ORF">E6H00_14330</name>
</gene>
<evidence type="ECO:0000256" key="2">
    <source>
        <dbReference type="ARBA" id="ARBA00022448"/>
    </source>
</evidence>
<dbReference type="GO" id="GO:0009306">
    <property type="term" value="P:protein secretion"/>
    <property type="evidence" value="ECO:0007669"/>
    <property type="project" value="InterPro"/>
</dbReference>
<evidence type="ECO:0000256" key="1">
    <source>
        <dbReference type="ARBA" id="ARBA00004370"/>
    </source>
</evidence>
<dbReference type="AlphaFoldDB" id="A0A537JWL5"/>
<dbReference type="InterPro" id="IPR005644">
    <property type="entry name" value="NolW-like"/>
</dbReference>
<dbReference type="InterPro" id="IPR004846">
    <property type="entry name" value="T2SS/T3SS_dom"/>
</dbReference>